<organism evidence="1 2">
    <name type="scientific">Maridesulfovibrio salexigens (strain ATCC 14822 / DSM 2638 / NCIMB 8403 / VKM B-1763)</name>
    <name type="common">Desulfovibrio salexigens</name>
    <dbReference type="NCBI Taxonomy" id="526222"/>
    <lineage>
        <taxon>Bacteria</taxon>
        <taxon>Pseudomonadati</taxon>
        <taxon>Thermodesulfobacteriota</taxon>
        <taxon>Desulfovibrionia</taxon>
        <taxon>Desulfovibrionales</taxon>
        <taxon>Desulfovibrionaceae</taxon>
        <taxon>Maridesulfovibrio</taxon>
    </lineage>
</organism>
<protein>
    <recommendedName>
        <fullName evidence="3">Haloacid dehalogenase-like hydrolase</fullName>
    </recommendedName>
</protein>
<evidence type="ECO:0008006" key="3">
    <source>
        <dbReference type="Google" id="ProtNLM"/>
    </source>
</evidence>
<sequence>MLIGIDLDNTIIRYDNSLYGIAVERGFIPKDTPRIKRVIRDKVRSAYGDIEWQKLQIAIYGTHMSRAELMPGVWNFLEGLKEREIKFQIISHKTRYPNYGESKVDLRAAAIEFLRQHNFFSESGLGLTADDVFFLPTRADKIATINRLQCFLFIDDLKELYLEPDFPQQTAKILLSSEQNLDISGVIVLPDFAQISDFVFKG</sequence>
<dbReference type="eggNOG" id="COG0546">
    <property type="taxonomic scope" value="Bacteria"/>
</dbReference>
<evidence type="ECO:0000313" key="1">
    <source>
        <dbReference type="EMBL" id="ACS78628.1"/>
    </source>
</evidence>
<evidence type="ECO:0000313" key="2">
    <source>
        <dbReference type="Proteomes" id="UP000002601"/>
    </source>
</evidence>
<name>C6BXS0_MARSD</name>
<accession>C6BXS0</accession>
<dbReference type="HOGENOM" id="CLU_1335399_0_0_7"/>
<proteinExistence type="predicted"/>
<dbReference type="RefSeq" id="WP_015850447.1">
    <property type="nucleotide sequence ID" value="NC_012881.1"/>
</dbReference>
<dbReference type="STRING" id="526222.Desal_0561"/>
<dbReference type="EMBL" id="CP001649">
    <property type="protein sequence ID" value="ACS78628.1"/>
    <property type="molecule type" value="Genomic_DNA"/>
</dbReference>
<dbReference type="OrthoDB" id="573782at2"/>
<dbReference type="AlphaFoldDB" id="C6BXS0"/>
<keyword evidence="2" id="KW-1185">Reference proteome</keyword>
<dbReference type="SUPFAM" id="SSF56784">
    <property type="entry name" value="HAD-like"/>
    <property type="match status" value="1"/>
</dbReference>
<reference evidence="1 2" key="1">
    <citation type="submission" date="2009-06" db="EMBL/GenBank/DDBJ databases">
        <title>Complete sequence of Desulfovibrio salexigens DSM 2638.</title>
        <authorList>
            <consortium name="US DOE Joint Genome Institute"/>
            <person name="Lucas S."/>
            <person name="Copeland A."/>
            <person name="Lapidus A."/>
            <person name="Glavina del Rio T."/>
            <person name="Tice H."/>
            <person name="Bruce D."/>
            <person name="Goodwin L."/>
            <person name="Pitluck S."/>
            <person name="Munk A.C."/>
            <person name="Brettin T."/>
            <person name="Detter J.C."/>
            <person name="Han C."/>
            <person name="Tapia R."/>
            <person name="Larimer F."/>
            <person name="Land M."/>
            <person name="Hauser L."/>
            <person name="Kyrpides N."/>
            <person name="Anderson I."/>
            <person name="Wall J.D."/>
            <person name="Arkin A.P."/>
            <person name="Dehal P."/>
            <person name="Chivian D."/>
            <person name="Giles B."/>
            <person name="Hazen T.C."/>
        </authorList>
    </citation>
    <scope>NUCLEOTIDE SEQUENCE [LARGE SCALE GENOMIC DNA]</scope>
    <source>
        <strain evidence="2">ATCC 14822 / DSM 2638 / NCIMB 8403 / VKM B-1763</strain>
    </source>
</reference>
<gene>
    <name evidence="1" type="ordered locus">Desal_0561</name>
</gene>
<dbReference type="KEGG" id="dsa:Desal_0561"/>
<dbReference type="InterPro" id="IPR036412">
    <property type="entry name" value="HAD-like_sf"/>
</dbReference>
<dbReference type="Proteomes" id="UP000002601">
    <property type="component" value="Chromosome"/>
</dbReference>